<reference evidence="1 2" key="1">
    <citation type="journal article" date="2019" name="Sci. Rep.">
        <title>Orb-weaving spider Araneus ventricosus genome elucidates the spidroin gene catalogue.</title>
        <authorList>
            <person name="Kono N."/>
            <person name="Nakamura H."/>
            <person name="Ohtoshi R."/>
            <person name="Moran D.A.P."/>
            <person name="Shinohara A."/>
            <person name="Yoshida Y."/>
            <person name="Fujiwara M."/>
            <person name="Mori M."/>
            <person name="Tomita M."/>
            <person name="Arakawa K."/>
        </authorList>
    </citation>
    <scope>NUCLEOTIDE SEQUENCE [LARGE SCALE GENOMIC DNA]</scope>
</reference>
<protein>
    <submittedName>
        <fullName evidence="1">Uncharacterized protein</fullName>
    </submittedName>
</protein>
<dbReference type="OrthoDB" id="10430517at2759"/>
<name>A0A4Y2N319_ARAVE</name>
<sequence length="103" mass="11272">MTRQCLKNSNFDRSLISHHNYLKKSRSSGLTLNCKKDCLISAISPMAAVRNLNKSGGICSESLGPTLNHSLREAQPGRLKEASNTWRTLVVALDGLMSVLCGR</sequence>
<keyword evidence="2" id="KW-1185">Reference proteome</keyword>
<evidence type="ECO:0000313" key="1">
    <source>
        <dbReference type="EMBL" id="GBN33828.1"/>
    </source>
</evidence>
<dbReference type="Proteomes" id="UP000499080">
    <property type="component" value="Unassembled WGS sequence"/>
</dbReference>
<proteinExistence type="predicted"/>
<organism evidence="1 2">
    <name type="scientific">Araneus ventricosus</name>
    <name type="common">Orbweaver spider</name>
    <name type="synonym">Epeira ventricosa</name>
    <dbReference type="NCBI Taxonomy" id="182803"/>
    <lineage>
        <taxon>Eukaryota</taxon>
        <taxon>Metazoa</taxon>
        <taxon>Ecdysozoa</taxon>
        <taxon>Arthropoda</taxon>
        <taxon>Chelicerata</taxon>
        <taxon>Arachnida</taxon>
        <taxon>Araneae</taxon>
        <taxon>Araneomorphae</taxon>
        <taxon>Entelegynae</taxon>
        <taxon>Araneoidea</taxon>
        <taxon>Araneidae</taxon>
        <taxon>Araneus</taxon>
    </lineage>
</organism>
<dbReference type="AlphaFoldDB" id="A0A4Y2N319"/>
<comment type="caution">
    <text evidence="1">The sequence shown here is derived from an EMBL/GenBank/DDBJ whole genome shotgun (WGS) entry which is preliminary data.</text>
</comment>
<dbReference type="EMBL" id="BGPR01008438">
    <property type="protein sequence ID" value="GBN33828.1"/>
    <property type="molecule type" value="Genomic_DNA"/>
</dbReference>
<evidence type="ECO:0000313" key="2">
    <source>
        <dbReference type="Proteomes" id="UP000499080"/>
    </source>
</evidence>
<accession>A0A4Y2N319</accession>
<gene>
    <name evidence="1" type="ORF">AVEN_163311_1</name>
</gene>